<sequence>MIIEGKQARESVVEELLETQKLVVSEHEEGFKKALRQVALLYNIDVDANEDDAKDVEEVVGIKGTPSSLSSSPKPIAIAEEVIAGEVLNADVGIELSQIFVNELPFVISYDGVSNPISTHYVFPHKFVHLISRDGC</sequence>
<dbReference type="Proteomes" id="UP001374535">
    <property type="component" value="Chromosome 8"/>
</dbReference>
<organism evidence="1 2">
    <name type="scientific">Vigna mungo</name>
    <name type="common">Black gram</name>
    <name type="synonym">Phaseolus mungo</name>
    <dbReference type="NCBI Taxonomy" id="3915"/>
    <lineage>
        <taxon>Eukaryota</taxon>
        <taxon>Viridiplantae</taxon>
        <taxon>Streptophyta</taxon>
        <taxon>Embryophyta</taxon>
        <taxon>Tracheophyta</taxon>
        <taxon>Spermatophyta</taxon>
        <taxon>Magnoliopsida</taxon>
        <taxon>eudicotyledons</taxon>
        <taxon>Gunneridae</taxon>
        <taxon>Pentapetalae</taxon>
        <taxon>rosids</taxon>
        <taxon>fabids</taxon>
        <taxon>Fabales</taxon>
        <taxon>Fabaceae</taxon>
        <taxon>Papilionoideae</taxon>
        <taxon>50 kb inversion clade</taxon>
        <taxon>NPAAA clade</taxon>
        <taxon>indigoferoid/millettioid clade</taxon>
        <taxon>Phaseoleae</taxon>
        <taxon>Vigna</taxon>
    </lineage>
</organism>
<reference evidence="1 2" key="1">
    <citation type="journal article" date="2023" name="Life. Sci Alliance">
        <title>Evolutionary insights into 3D genome organization and epigenetic landscape of Vigna mungo.</title>
        <authorList>
            <person name="Junaid A."/>
            <person name="Singh B."/>
            <person name="Bhatia S."/>
        </authorList>
    </citation>
    <scope>NUCLEOTIDE SEQUENCE [LARGE SCALE GENOMIC DNA]</scope>
    <source>
        <strain evidence="1">Urdbean</strain>
    </source>
</reference>
<name>A0AAQ3N135_VIGMU</name>
<keyword evidence="2" id="KW-1185">Reference proteome</keyword>
<dbReference type="AlphaFoldDB" id="A0AAQ3N135"/>
<protein>
    <submittedName>
        <fullName evidence="1">Uncharacterized protein</fullName>
    </submittedName>
</protein>
<evidence type="ECO:0000313" key="2">
    <source>
        <dbReference type="Proteomes" id="UP001374535"/>
    </source>
</evidence>
<proteinExistence type="predicted"/>
<accession>A0AAQ3N135</accession>
<gene>
    <name evidence="1" type="ORF">V8G54_027013</name>
</gene>
<evidence type="ECO:0000313" key="1">
    <source>
        <dbReference type="EMBL" id="WVZ00944.1"/>
    </source>
</evidence>
<dbReference type="EMBL" id="CP144693">
    <property type="protein sequence ID" value="WVZ00944.1"/>
    <property type="molecule type" value="Genomic_DNA"/>
</dbReference>